<sequence length="53" mass="6016">MAFTSLQSSFKAWLYLHWLPVMFVCSNVVLPLVVKKGKSRIPQHKSALKLLSS</sequence>
<proteinExistence type="predicted"/>
<dbReference type="EMBL" id="MU004236">
    <property type="protein sequence ID" value="KAF2668566.1"/>
    <property type="molecule type" value="Genomic_DNA"/>
</dbReference>
<evidence type="ECO:0000256" key="1">
    <source>
        <dbReference type="SAM" id="Phobius"/>
    </source>
</evidence>
<keyword evidence="1" id="KW-1133">Transmembrane helix</keyword>
<reference evidence="2" key="1">
    <citation type="journal article" date="2020" name="Stud. Mycol.">
        <title>101 Dothideomycetes genomes: a test case for predicting lifestyles and emergence of pathogens.</title>
        <authorList>
            <person name="Haridas S."/>
            <person name="Albert R."/>
            <person name="Binder M."/>
            <person name="Bloem J."/>
            <person name="Labutti K."/>
            <person name="Salamov A."/>
            <person name="Andreopoulos B."/>
            <person name="Baker S."/>
            <person name="Barry K."/>
            <person name="Bills G."/>
            <person name="Bluhm B."/>
            <person name="Cannon C."/>
            <person name="Castanera R."/>
            <person name="Culley D."/>
            <person name="Daum C."/>
            <person name="Ezra D."/>
            <person name="Gonzalez J."/>
            <person name="Henrissat B."/>
            <person name="Kuo A."/>
            <person name="Liang C."/>
            <person name="Lipzen A."/>
            <person name="Lutzoni F."/>
            <person name="Magnuson J."/>
            <person name="Mondo S."/>
            <person name="Nolan M."/>
            <person name="Ohm R."/>
            <person name="Pangilinan J."/>
            <person name="Park H.-J."/>
            <person name="Ramirez L."/>
            <person name="Alfaro M."/>
            <person name="Sun H."/>
            <person name="Tritt A."/>
            <person name="Yoshinaga Y."/>
            <person name="Zwiers L.-H."/>
            <person name="Turgeon B."/>
            <person name="Goodwin S."/>
            <person name="Spatafora J."/>
            <person name="Crous P."/>
            <person name="Grigoriev I."/>
        </authorList>
    </citation>
    <scope>NUCLEOTIDE SEQUENCE</scope>
    <source>
        <strain evidence="2">CBS 115976</strain>
    </source>
</reference>
<evidence type="ECO:0000313" key="3">
    <source>
        <dbReference type="Proteomes" id="UP000799302"/>
    </source>
</evidence>
<keyword evidence="1" id="KW-0812">Transmembrane</keyword>
<feature type="transmembrane region" description="Helical" evidence="1">
    <location>
        <begin position="12"/>
        <end position="34"/>
    </location>
</feature>
<gene>
    <name evidence="2" type="ORF">BT63DRAFT_280434</name>
</gene>
<keyword evidence="1" id="KW-0472">Membrane</keyword>
<dbReference type="Proteomes" id="UP000799302">
    <property type="component" value="Unassembled WGS sequence"/>
</dbReference>
<dbReference type="AlphaFoldDB" id="A0A6A6UAE1"/>
<accession>A0A6A6UAE1</accession>
<evidence type="ECO:0000313" key="2">
    <source>
        <dbReference type="EMBL" id="KAF2668566.1"/>
    </source>
</evidence>
<protein>
    <submittedName>
        <fullName evidence="2">Uncharacterized protein</fullName>
    </submittedName>
</protein>
<name>A0A6A6UAE1_9PEZI</name>
<keyword evidence="3" id="KW-1185">Reference proteome</keyword>
<organism evidence="2 3">
    <name type="scientific">Microthyrium microscopicum</name>
    <dbReference type="NCBI Taxonomy" id="703497"/>
    <lineage>
        <taxon>Eukaryota</taxon>
        <taxon>Fungi</taxon>
        <taxon>Dikarya</taxon>
        <taxon>Ascomycota</taxon>
        <taxon>Pezizomycotina</taxon>
        <taxon>Dothideomycetes</taxon>
        <taxon>Dothideomycetes incertae sedis</taxon>
        <taxon>Microthyriales</taxon>
        <taxon>Microthyriaceae</taxon>
        <taxon>Microthyrium</taxon>
    </lineage>
</organism>